<proteinExistence type="predicted"/>
<organism evidence="1">
    <name type="scientific">Anguilla anguilla</name>
    <name type="common">European freshwater eel</name>
    <name type="synonym">Muraena anguilla</name>
    <dbReference type="NCBI Taxonomy" id="7936"/>
    <lineage>
        <taxon>Eukaryota</taxon>
        <taxon>Metazoa</taxon>
        <taxon>Chordata</taxon>
        <taxon>Craniata</taxon>
        <taxon>Vertebrata</taxon>
        <taxon>Euteleostomi</taxon>
        <taxon>Actinopterygii</taxon>
        <taxon>Neopterygii</taxon>
        <taxon>Teleostei</taxon>
        <taxon>Anguilliformes</taxon>
        <taxon>Anguillidae</taxon>
        <taxon>Anguilla</taxon>
    </lineage>
</organism>
<evidence type="ECO:0000313" key="1">
    <source>
        <dbReference type="EMBL" id="JAH43971.1"/>
    </source>
</evidence>
<name>A0A0E9SRN4_ANGAN</name>
<reference evidence="1" key="2">
    <citation type="journal article" date="2015" name="Fish Shellfish Immunol.">
        <title>Early steps in the European eel (Anguilla anguilla)-Vibrio vulnificus interaction in the gills: Role of the RtxA13 toxin.</title>
        <authorList>
            <person name="Callol A."/>
            <person name="Pajuelo D."/>
            <person name="Ebbesson L."/>
            <person name="Teles M."/>
            <person name="MacKenzie S."/>
            <person name="Amaro C."/>
        </authorList>
    </citation>
    <scope>NUCLEOTIDE SEQUENCE</scope>
</reference>
<protein>
    <submittedName>
        <fullName evidence="1">Uncharacterized protein</fullName>
    </submittedName>
</protein>
<dbReference type="AlphaFoldDB" id="A0A0E9SRN4"/>
<accession>A0A0E9SRN4</accession>
<sequence length="26" mass="3048">MLILPVMLIGSNLVPSYNWVLHINFY</sequence>
<reference evidence="1" key="1">
    <citation type="submission" date="2014-11" db="EMBL/GenBank/DDBJ databases">
        <authorList>
            <person name="Amaro Gonzalez C."/>
        </authorList>
    </citation>
    <scope>NUCLEOTIDE SEQUENCE</scope>
</reference>
<dbReference type="EMBL" id="GBXM01064606">
    <property type="protein sequence ID" value="JAH43971.1"/>
    <property type="molecule type" value="Transcribed_RNA"/>
</dbReference>